<evidence type="ECO:0000256" key="4">
    <source>
        <dbReference type="ARBA" id="ARBA00022840"/>
    </source>
</evidence>
<keyword evidence="9" id="KW-1185">Reference proteome</keyword>
<dbReference type="CDD" id="cd18791">
    <property type="entry name" value="SF2_C_RHA"/>
    <property type="match status" value="1"/>
</dbReference>
<name>A0A9W7LF09_9STRA</name>
<feature type="region of interest" description="Disordered" evidence="5">
    <location>
        <begin position="362"/>
        <end position="381"/>
    </location>
</feature>
<dbReference type="PROSITE" id="PS51192">
    <property type="entry name" value="HELICASE_ATP_BIND_1"/>
    <property type="match status" value="1"/>
</dbReference>
<dbReference type="Gene3D" id="1.20.120.1080">
    <property type="match status" value="1"/>
</dbReference>
<evidence type="ECO:0000256" key="5">
    <source>
        <dbReference type="SAM" id="MobiDB-lite"/>
    </source>
</evidence>
<feature type="domain" description="Helicase C-terminal" evidence="7">
    <location>
        <begin position="880"/>
        <end position="1057"/>
    </location>
</feature>
<feature type="region of interest" description="Disordered" evidence="5">
    <location>
        <begin position="1"/>
        <end position="94"/>
    </location>
</feature>
<evidence type="ECO:0000313" key="8">
    <source>
        <dbReference type="EMBL" id="GMI47441.1"/>
    </source>
</evidence>
<dbReference type="Pfam" id="PF00271">
    <property type="entry name" value="Helicase_C"/>
    <property type="match status" value="1"/>
</dbReference>
<dbReference type="SMART" id="SM00490">
    <property type="entry name" value="HELICc"/>
    <property type="match status" value="1"/>
</dbReference>
<dbReference type="GO" id="GO:0003723">
    <property type="term" value="F:RNA binding"/>
    <property type="evidence" value="ECO:0007669"/>
    <property type="project" value="TreeGrafter"/>
</dbReference>
<evidence type="ECO:0000256" key="1">
    <source>
        <dbReference type="ARBA" id="ARBA00022741"/>
    </source>
</evidence>
<dbReference type="InterPro" id="IPR001650">
    <property type="entry name" value="Helicase_C-like"/>
</dbReference>
<dbReference type="InterPro" id="IPR027417">
    <property type="entry name" value="P-loop_NTPase"/>
</dbReference>
<dbReference type="OrthoDB" id="5600252at2759"/>
<dbReference type="EMBL" id="BRYA01000344">
    <property type="protein sequence ID" value="GMI47441.1"/>
    <property type="molecule type" value="Genomic_DNA"/>
</dbReference>
<keyword evidence="2" id="KW-0378">Hydrolase</keyword>
<reference evidence="9" key="1">
    <citation type="journal article" date="2023" name="Commun. Biol.">
        <title>Genome analysis of Parmales, the sister group of diatoms, reveals the evolutionary specialization of diatoms from phago-mixotrophs to photoautotrophs.</title>
        <authorList>
            <person name="Ban H."/>
            <person name="Sato S."/>
            <person name="Yoshikawa S."/>
            <person name="Yamada K."/>
            <person name="Nakamura Y."/>
            <person name="Ichinomiya M."/>
            <person name="Sato N."/>
            <person name="Blanc-Mathieu R."/>
            <person name="Endo H."/>
            <person name="Kuwata A."/>
            <person name="Ogata H."/>
        </authorList>
    </citation>
    <scope>NUCLEOTIDE SEQUENCE [LARGE SCALE GENOMIC DNA]</scope>
</reference>
<accession>A0A9W7LF09</accession>
<dbReference type="PANTHER" id="PTHR18934:SF99">
    <property type="entry name" value="ATP-DEPENDENT RNA HELICASE DHX37-RELATED"/>
    <property type="match status" value="1"/>
</dbReference>
<keyword evidence="3" id="KW-0347">Helicase</keyword>
<dbReference type="GO" id="GO:0005524">
    <property type="term" value="F:ATP binding"/>
    <property type="evidence" value="ECO:0007669"/>
    <property type="project" value="UniProtKB-KW"/>
</dbReference>
<feature type="region of interest" description="Disordered" evidence="5">
    <location>
        <begin position="207"/>
        <end position="256"/>
    </location>
</feature>
<dbReference type="GO" id="GO:0004386">
    <property type="term" value="F:helicase activity"/>
    <property type="evidence" value="ECO:0007669"/>
    <property type="project" value="UniProtKB-KW"/>
</dbReference>
<dbReference type="CDD" id="cd17917">
    <property type="entry name" value="DEXHc_RHA-like"/>
    <property type="match status" value="1"/>
</dbReference>
<dbReference type="Pfam" id="PF00270">
    <property type="entry name" value="DEAD"/>
    <property type="match status" value="1"/>
</dbReference>
<sequence length="1306" mass="145479">MESRKQESRKGKQEGKAGNQGKQVMAKKKKRGGGDARGYATTAQPRKPIPVPLKNIKEHSPQTEVSPTPPTSPQITTEKIDLPPSPPKSTDPIYPSKVLRYDCSDLSGFIENSVDVNDLLHGKGGIEWDSSGEVRDDARTAHLAAELLRSGQSRTSVLKKLFLYTYGRWEGERLNWEEAAGWDGEGWEGVFPDWNAWLKSEEDVEREERLRKERDKEDQERLEREREEKEREERERREAQEAAPEPPSDAGPETHVFLPLPTQLPSESHSAFACLSVMWEASRLEKELDIVRSDYLASKKDVAAAERKVKDKKKHLGRLKGRVVDDHVRRGMEEAVERYDEEGKLIDGGGMAEVPVERVKVEVEEPSKEGEGEGVEDENDGIMGFGDIMGALEGEGADGMGGGERAASASEAQTEEKFTINKATTKVGSTLTPKKWTGATPWSYVKLMNKKALWNHFKKGGNGTVKTASAMVVGSASEMAAEVPVTVVTVNDFRDFVSLKFLYETSPSLNPAPLFPPVWVDVWKAWKFAEGKEERERAEKTRADWSWVRERMQEVRGRVKGGVVEEQDEGKERRSKVRRARNGDFKPFSWHYNTAEYKEMRRKREKLPAWRFREEVVGVAMSRAVTMVKGTTGCGKSTQVPHFLLAAGEDTRIVVTQPRRIAAIGVAERIGKEIGCGCGGLVGYRVRGGSKCVDNTRLTFVTTQVLVNEPEWIDEIDFVVVDEVHERNWQTDLLLTLLKRKIREGRWQGRVILMSATVQVEVFKQFFDVDIPSIEIEGRTFPVRGYYLEDVLRGTEERIGEEYWVKPQGDLKGKAAVRMRQGGGVRGKVELDYYDEEGIVWDNGNYSAYDGYGEAVRGDMRKVDEARINYGLIVKVVVGYLRREGMFKDEPGEEEGGGSVLVFLPGKGEIEKLIRELVGCREWRELGARGVKVLPLHSSLDPGKQSEVLGGRGVKVIVSTNIAETSVTIESVTMVVDAGLVREVGVSKRTGSSVLECKWTSRASAMQRQGRAGRVREGVCVKMFSKFTEREVMREEGKPEIGRMPLEEVVACILGLGVRDIEKFASSMPTPPEESVLSKALSVLEEIGAVDSAGLITPLGLAVVKLGCDVRVGKMLLWCCVFGRVEWGLGIAGWLGVGKSLWGDGEEGGGGGWRKRMVEEVNGLCVVGGFGGNIFRREGKELRWKKELVQVGRESGMVGKWGGCDIMVFAEKFTTTKLWVSGIMEVGRLEVCLGVREARFEFKEGAVYLGGVRVEVGGGPRVMWMLREIRREMEIGLEKVWGGGEWEDGVRVVGGMLVKAKGRSNC</sequence>
<evidence type="ECO:0000259" key="7">
    <source>
        <dbReference type="PROSITE" id="PS51194"/>
    </source>
</evidence>
<evidence type="ECO:0000313" key="9">
    <source>
        <dbReference type="Proteomes" id="UP001165065"/>
    </source>
</evidence>
<dbReference type="Proteomes" id="UP001165065">
    <property type="component" value="Unassembled WGS sequence"/>
</dbReference>
<feature type="compositionally biased region" description="Basic and acidic residues" evidence="5">
    <location>
        <begin position="1"/>
        <end position="15"/>
    </location>
</feature>
<feature type="compositionally biased region" description="Basic and acidic residues" evidence="5">
    <location>
        <begin position="362"/>
        <end position="371"/>
    </location>
</feature>
<dbReference type="Gene3D" id="3.40.50.300">
    <property type="entry name" value="P-loop containing nucleotide triphosphate hydrolases"/>
    <property type="match status" value="2"/>
</dbReference>
<keyword evidence="1" id="KW-0547">Nucleotide-binding</keyword>
<dbReference type="SMART" id="SM00487">
    <property type="entry name" value="DEXDc"/>
    <property type="match status" value="1"/>
</dbReference>
<dbReference type="GO" id="GO:0016787">
    <property type="term" value="F:hydrolase activity"/>
    <property type="evidence" value="ECO:0007669"/>
    <property type="project" value="UniProtKB-KW"/>
</dbReference>
<dbReference type="InterPro" id="IPR007502">
    <property type="entry name" value="Helicase-assoc_dom"/>
</dbReference>
<evidence type="ECO:0000256" key="2">
    <source>
        <dbReference type="ARBA" id="ARBA00022801"/>
    </source>
</evidence>
<evidence type="ECO:0000256" key="3">
    <source>
        <dbReference type="ARBA" id="ARBA00022806"/>
    </source>
</evidence>
<keyword evidence="4" id="KW-0067">ATP-binding</keyword>
<dbReference type="PANTHER" id="PTHR18934">
    <property type="entry name" value="ATP-DEPENDENT RNA HELICASE"/>
    <property type="match status" value="1"/>
</dbReference>
<organism evidence="8 9">
    <name type="scientific">Triparma columacea</name>
    <dbReference type="NCBI Taxonomy" id="722753"/>
    <lineage>
        <taxon>Eukaryota</taxon>
        <taxon>Sar</taxon>
        <taxon>Stramenopiles</taxon>
        <taxon>Ochrophyta</taxon>
        <taxon>Bolidophyceae</taxon>
        <taxon>Parmales</taxon>
        <taxon>Triparmaceae</taxon>
        <taxon>Triparma</taxon>
    </lineage>
</organism>
<feature type="region of interest" description="Disordered" evidence="5">
    <location>
        <begin position="393"/>
        <end position="416"/>
    </location>
</feature>
<feature type="compositionally biased region" description="Basic and acidic residues" evidence="5">
    <location>
        <begin position="207"/>
        <end position="240"/>
    </location>
</feature>
<dbReference type="SUPFAM" id="SSF52540">
    <property type="entry name" value="P-loop containing nucleoside triphosphate hydrolases"/>
    <property type="match status" value="1"/>
</dbReference>
<dbReference type="SMART" id="SM00847">
    <property type="entry name" value="HA2"/>
    <property type="match status" value="1"/>
</dbReference>
<gene>
    <name evidence="8" type="ORF">TrCOL_g9419</name>
</gene>
<proteinExistence type="predicted"/>
<feature type="domain" description="Helicase ATP-binding" evidence="6">
    <location>
        <begin position="617"/>
        <end position="776"/>
    </location>
</feature>
<dbReference type="InterPro" id="IPR014001">
    <property type="entry name" value="Helicase_ATP-bd"/>
</dbReference>
<dbReference type="PROSITE" id="PS51194">
    <property type="entry name" value="HELICASE_CTER"/>
    <property type="match status" value="1"/>
</dbReference>
<comment type="caution">
    <text evidence="8">The sequence shown here is derived from an EMBL/GenBank/DDBJ whole genome shotgun (WGS) entry which is preliminary data.</text>
</comment>
<evidence type="ECO:0000259" key="6">
    <source>
        <dbReference type="PROSITE" id="PS51192"/>
    </source>
</evidence>
<dbReference type="InterPro" id="IPR011545">
    <property type="entry name" value="DEAD/DEAH_box_helicase_dom"/>
</dbReference>
<protein>
    <submittedName>
        <fullName evidence="8">Uncharacterized protein</fullName>
    </submittedName>
</protein>